<protein>
    <submittedName>
        <fullName evidence="2">Uncharacterized protein</fullName>
    </submittedName>
</protein>
<evidence type="ECO:0000313" key="2">
    <source>
        <dbReference type="EMBL" id="CDR31123.1"/>
    </source>
</evidence>
<sequence length="116" mass="13605">MFKFTWQRRVVAATPLISLLIFLTLGLVWGLWHPGWLAFLLIPIVPYFVGLKQFRMTFSLLIVVIFVVLGSFGYWHPGWLVFLLIPIYHILFPADTKLFVKAETKPNKHYDIEQED</sequence>
<accession>A0A061AB96</accession>
<keyword evidence="3" id="KW-1185">Reference proteome</keyword>
<dbReference type="Proteomes" id="UP000032434">
    <property type="component" value="Chromosome 1"/>
</dbReference>
<dbReference type="InParanoid" id="A0A061AB96"/>
<dbReference type="EMBL" id="LK028559">
    <property type="protein sequence ID" value="CDR31123.1"/>
    <property type="molecule type" value="Genomic_DNA"/>
</dbReference>
<dbReference type="KEGG" id="aoc:Aocu_10500"/>
<evidence type="ECO:0000256" key="1">
    <source>
        <dbReference type="SAM" id="Phobius"/>
    </source>
</evidence>
<dbReference type="PATRIC" id="fig|35623.3.peg.1050"/>
<proteinExistence type="predicted"/>
<feature type="transmembrane region" description="Helical" evidence="1">
    <location>
        <begin position="58"/>
        <end position="75"/>
    </location>
</feature>
<name>A0A061AB96_9MOLU</name>
<dbReference type="RefSeq" id="WP_045749574.1">
    <property type="nucleotide sequence ID" value="NZ_FUZK01000001.1"/>
</dbReference>
<keyword evidence="1" id="KW-0812">Transmembrane</keyword>
<gene>
    <name evidence="2" type="ORF">Aocu_10500</name>
</gene>
<organism evidence="2 3">
    <name type="scientific">Acholeplasma oculi</name>
    <dbReference type="NCBI Taxonomy" id="35623"/>
    <lineage>
        <taxon>Bacteria</taxon>
        <taxon>Bacillati</taxon>
        <taxon>Mycoplasmatota</taxon>
        <taxon>Mollicutes</taxon>
        <taxon>Acholeplasmatales</taxon>
        <taxon>Acholeplasmataceae</taxon>
        <taxon>Acholeplasma</taxon>
    </lineage>
</organism>
<feature type="transmembrane region" description="Helical" evidence="1">
    <location>
        <begin position="35"/>
        <end position="51"/>
    </location>
</feature>
<keyword evidence="1" id="KW-1133">Transmembrane helix</keyword>
<dbReference type="HOGENOM" id="CLU_165248_0_0_14"/>
<feature type="transmembrane region" description="Helical" evidence="1">
    <location>
        <begin position="12"/>
        <end position="29"/>
    </location>
</feature>
<dbReference type="AlphaFoldDB" id="A0A061AB96"/>
<reference evidence="3" key="1">
    <citation type="submission" date="2014-05" db="EMBL/GenBank/DDBJ databases">
        <authorList>
            <person name="Kube M."/>
        </authorList>
    </citation>
    <scope>NUCLEOTIDE SEQUENCE [LARGE SCALE GENOMIC DNA]</scope>
</reference>
<keyword evidence="1" id="KW-0472">Membrane</keyword>
<dbReference type="OrthoDB" id="9781544at2"/>
<evidence type="ECO:0000313" key="3">
    <source>
        <dbReference type="Proteomes" id="UP000032434"/>
    </source>
</evidence>
<dbReference type="STRING" id="35623.Aocu_10500"/>